<protein>
    <recommendedName>
        <fullName evidence="3">GTP-binding protein Era</fullName>
    </recommendedName>
</protein>
<reference evidence="1 2" key="1">
    <citation type="submission" date="2016-03" db="EMBL/GenBank/DDBJ databases">
        <title>Acetic acid bacteria sequencing.</title>
        <authorList>
            <person name="Brandt J."/>
            <person name="Jakob F."/>
            <person name="Vogel R.F."/>
        </authorList>
    </citation>
    <scope>NUCLEOTIDE SEQUENCE [LARGE SCALE GENOMIC DNA]</scope>
    <source>
        <strain evidence="1 2">TMW2.1153</strain>
    </source>
</reference>
<dbReference type="RefSeq" id="WP_077812984.1">
    <property type="nucleotide sequence ID" value="NZ_CP014692.1"/>
</dbReference>
<organism evidence="1 2">
    <name type="scientific">Acetobacter aceti</name>
    <dbReference type="NCBI Taxonomy" id="435"/>
    <lineage>
        <taxon>Bacteria</taxon>
        <taxon>Pseudomonadati</taxon>
        <taxon>Pseudomonadota</taxon>
        <taxon>Alphaproteobacteria</taxon>
        <taxon>Acetobacterales</taxon>
        <taxon>Acetobacteraceae</taxon>
        <taxon>Acetobacter</taxon>
        <taxon>Acetobacter subgen. Acetobacter</taxon>
    </lineage>
</organism>
<dbReference type="KEGG" id="aace:A0U92_09310"/>
<dbReference type="OrthoDB" id="9809136at2"/>
<gene>
    <name evidence="1" type="ORF">A0U92_09310</name>
</gene>
<dbReference type="eggNOG" id="COG5447">
    <property type="taxonomic scope" value="Bacteria"/>
</dbReference>
<dbReference type="AlphaFoldDB" id="A0A1U9KGL2"/>
<dbReference type="EMBL" id="CP014692">
    <property type="protein sequence ID" value="AQS84943.1"/>
    <property type="molecule type" value="Genomic_DNA"/>
</dbReference>
<dbReference type="Gene3D" id="3.40.1530.20">
    <property type="entry name" value="Protein of unknown function (DUF1491)"/>
    <property type="match status" value="1"/>
</dbReference>
<evidence type="ECO:0000313" key="1">
    <source>
        <dbReference type="EMBL" id="AQS84943.1"/>
    </source>
</evidence>
<name>A0A1U9KGL2_ACEAC</name>
<dbReference type="InterPro" id="IPR009964">
    <property type="entry name" value="DUF1491"/>
</dbReference>
<dbReference type="Pfam" id="PF07372">
    <property type="entry name" value="DUF1491"/>
    <property type="match status" value="1"/>
</dbReference>
<evidence type="ECO:0000313" key="2">
    <source>
        <dbReference type="Proteomes" id="UP000188937"/>
    </source>
</evidence>
<sequence>MSTEPRLMTGLWVSAVLRQANSSGCPAMRRRRGDQDAGGVLAILTSRDRRAVVLAQTRAPDGSPAWIRGTGADPVDEATAEAYVERQIGRDPDLWVLEFETEDLMPPFEAVLL</sequence>
<proteinExistence type="predicted"/>
<dbReference type="STRING" id="435.A0U92_09310"/>
<evidence type="ECO:0008006" key="3">
    <source>
        <dbReference type="Google" id="ProtNLM"/>
    </source>
</evidence>
<keyword evidence="2" id="KW-1185">Reference proteome</keyword>
<accession>A0A1U9KGL2</accession>
<dbReference type="Proteomes" id="UP000188937">
    <property type="component" value="Chromosome"/>
</dbReference>